<sequence length="53" mass="6254">MVYPNVATPAEHFDMMSRKTEQTSNVQYVRHSAFVCKQHPPPPPYEEFSQTKW</sequence>
<keyword evidence="2" id="KW-1185">Reference proteome</keyword>
<gene>
    <name evidence="1" type="ORF">DPMN_095223</name>
</gene>
<evidence type="ECO:0000313" key="2">
    <source>
        <dbReference type="Proteomes" id="UP000828390"/>
    </source>
</evidence>
<reference evidence="1" key="2">
    <citation type="submission" date="2020-11" db="EMBL/GenBank/DDBJ databases">
        <authorList>
            <person name="McCartney M.A."/>
            <person name="Auch B."/>
            <person name="Kono T."/>
            <person name="Mallez S."/>
            <person name="Becker A."/>
            <person name="Gohl D.M."/>
            <person name="Silverstein K.A.T."/>
            <person name="Koren S."/>
            <person name="Bechman K.B."/>
            <person name="Herman A."/>
            <person name="Abrahante J.E."/>
            <person name="Garbe J."/>
        </authorList>
    </citation>
    <scope>NUCLEOTIDE SEQUENCE</scope>
    <source>
        <strain evidence="1">Duluth1</strain>
        <tissue evidence="1">Whole animal</tissue>
    </source>
</reference>
<proteinExistence type="predicted"/>
<dbReference type="AlphaFoldDB" id="A0A9D4L639"/>
<accession>A0A9D4L639</accession>
<comment type="caution">
    <text evidence="1">The sequence shown here is derived from an EMBL/GenBank/DDBJ whole genome shotgun (WGS) entry which is preliminary data.</text>
</comment>
<dbReference type="EMBL" id="JAIWYP010000003">
    <property type="protein sequence ID" value="KAH3852710.1"/>
    <property type="molecule type" value="Genomic_DNA"/>
</dbReference>
<reference evidence="1" key="1">
    <citation type="journal article" date="2019" name="bioRxiv">
        <title>The Genome of the Zebra Mussel, Dreissena polymorpha: A Resource for Invasive Species Research.</title>
        <authorList>
            <person name="McCartney M.A."/>
            <person name="Auch B."/>
            <person name="Kono T."/>
            <person name="Mallez S."/>
            <person name="Zhang Y."/>
            <person name="Obille A."/>
            <person name="Becker A."/>
            <person name="Abrahante J.E."/>
            <person name="Garbe J."/>
            <person name="Badalamenti J.P."/>
            <person name="Herman A."/>
            <person name="Mangelson H."/>
            <person name="Liachko I."/>
            <person name="Sullivan S."/>
            <person name="Sone E.D."/>
            <person name="Koren S."/>
            <person name="Silverstein K.A.T."/>
            <person name="Beckman K.B."/>
            <person name="Gohl D.M."/>
        </authorList>
    </citation>
    <scope>NUCLEOTIDE SEQUENCE</scope>
    <source>
        <strain evidence="1">Duluth1</strain>
        <tissue evidence="1">Whole animal</tissue>
    </source>
</reference>
<name>A0A9D4L639_DREPO</name>
<organism evidence="1 2">
    <name type="scientific">Dreissena polymorpha</name>
    <name type="common">Zebra mussel</name>
    <name type="synonym">Mytilus polymorpha</name>
    <dbReference type="NCBI Taxonomy" id="45954"/>
    <lineage>
        <taxon>Eukaryota</taxon>
        <taxon>Metazoa</taxon>
        <taxon>Spiralia</taxon>
        <taxon>Lophotrochozoa</taxon>
        <taxon>Mollusca</taxon>
        <taxon>Bivalvia</taxon>
        <taxon>Autobranchia</taxon>
        <taxon>Heteroconchia</taxon>
        <taxon>Euheterodonta</taxon>
        <taxon>Imparidentia</taxon>
        <taxon>Neoheterodontei</taxon>
        <taxon>Myida</taxon>
        <taxon>Dreissenoidea</taxon>
        <taxon>Dreissenidae</taxon>
        <taxon>Dreissena</taxon>
    </lineage>
</organism>
<protein>
    <submittedName>
        <fullName evidence="1">Uncharacterized protein</fullName>
    </submittedName>
</protein>
<dbReference type="Proteomes" id="UP000828390">
    <property type="component" value="Unassembled WGS sequence"/>
</dbReference>
<evidence type="ECO:0000313" key="1">
    <source>
        <dbReference type="EMBL" id="KAH3852710.1"/>
    </source>
</evidence>